<dbReference type="RefSeq" id="WP_179828832.1">
    <property type="nucleotide sequence ID" value="NZ_JACCFS010000001.1"/>
</dbReference>
<evidence type="ECO:0000259" key="1">
    <source>
        <dbReference type="Pfam" id="PF20815"/>
    </source>
</evidence>
<name>A0A7Z0EV03_9ACTN</name>
<organism evidence="3 4">
    <name type="scientific">Nocardiopsis aegyptia</name>
    <dbReference type="NCBI Taxonomy" id="220378"/>
    <lineage>
        <taxon>Bacteria</taxon>
        <taxon>Bacillati</taxon>
        <taxon>Actinomycetota</taxon>
        <taxon>Actinomycetes</taxon>
        <taxon>Streptosporangiales</taxon>
        <taxon>Nocardiopsidaceae</taxon>
        <taxon>Nocardiopsis</taxon>
    </lineage>
</organism>
<dbReference type="InterPro" id="IPR049311">
    <property type="entry name" value="GIY_YIG_cat"/>
</dbReference>
<feature type="domain" description="DUF6884" evidence="2">
    <location>
        <begin position="1"/>
        <end position="130"/>
    </location>
</feature>
<gene>
    <name evidence="3" type="ORF">HNR10_005679</name>
</gene>
<dbReference type="Proteomes" id="UP000572051">
    <property type="component" value="Unassembled WGS sequence"/>
</dbReference>
<evidence type="ECO:0000313" key="4">
    <source>
        <dbReference type="Proteomes" id="UP000572051"/>
    </source>
</evidence>
<evidence type="ECO:0000259" key="2">
    <source>
        <dbReference type="Pfam" id="PF21818"/>
    </source>
</evidence>
<evidence type="ECO:0000313" key="3">
    <source>
        <dbReference type="EMBL" id="NYJ37798.1"/>
    </source>
</evidence>
<dbReference type="AlphaFoldDB" id="A0A7Z0EV03"/>
<proteinExistence type="predicted"/>
<protein>
    <submittedName>
        <fullName evidence="3">Uncharacterized protein</fullName>
    </submittedName>
</protein>
<dbReference type="EMBL" id="JACCFS010000001">
    <property type="protein sequence ID" value="NYJ37798.1"/>
    <property type="molecule type" value="Genomic_DNA"/>
</dbReference>
<dbReference type="InterPro" id="IPR049251">
    <property type="entry name" value="DUF6884"/>
</dbReference>
<sequence length="327" mass="35684">MGCVKTKADTAMAARDLYQSTLFRERRRYAERSGVAWYVLSARWGLVGPAEVIAPYDLYLGDRSPAFRRAWGSFVAAQLTEHVSLPEATVEIHAGGHYVEALRGPLVTAGARVHAPLAGLSMGRTLAWYQNPPGPAGAGDPHESLVESEAEDIIARLSGPERVVPAHLLRTHSRPPAEAGLYSWWVDTQGAQDLSAGLGRRIDPGIIYVGQAGATRQPSGKVSDNTLYLRLVTMHLGGRAEFSTLRLSLASVLAARLGLTPQREQPLTAWMERHLGAVTVTVGDRDRLGTVEKLVLRRMDPPLNLGSVPETPVRRRLGELRRAWRAS</sequence>
<feature type="domain" description="GIY-YIG catalytic" evidence="1">
    <location>
        <begin position="180"/>
        <end position="322"/>
    </location>
</feature>
<dbReference type="Pfam" id="PF20815">
    <property type="entry name" value="GIY_YIG_2"/>
    <property type="match status" value="1"/>
</dbReference>
<dbReference type="Pfam" id="PF21818">
    <property type="entry name" value="DUF6884"/>
    <property type="match status" value="1"/>
</dbReference>
<reference evidence="3 4" key="1">
    <citation type="submission" date="2020-07" db="EMBL/GenBank/DDBJ databases">
        <title>Sequencing the genomes of 1000 actinobacteria strains.</title>
        <authorList>
            <person name="Klenk H.-P."/>
        </authorList>
    </citation>
    <scope>NUCLEOTIDE SEQUENCE [LARGE SCALE GENOMIC DNA]</scope>
    <source>
        <strain evidence="3 4">DSM 44442</strain>
    </source>
</reference>
<comment type="caution">
    <text evidence="3">The sequence shown here is derived from an EMBL/GenBank/DDBJ whole genome shotgun (WGS) entry which is preliminary data.</text>
</comment>
<accession>A0A7Z0EV03</accession>
<keyword evidence="4" id="KW-1185">Reference proteome</keyword>